<feature type="compositionally biased region" description="Low complexity" evidence="2">
    <location>
        <begin position="253"/>
        <end position="273"/>
    </location>
</feature>
<feature type="compositionally biased region" description="Pro residues" evidence="2">
    <location>
        <begin position="274"/>
        <end position="318"/>
    </location>
</feature>
<name>A0ABS4J209_9BACL</name>
<gene>
    <name evidence="5" type="ORF">J2Z66_005503</name>
</gene>
<dbReference type="PANTHER" id="PTHR47406">
    <property type="entry name" value="COAGULATION FACTOR 5/8 TYPE, C-TERMINAL"/>
    <property type="match status" value="1"/>
</dbReference>
<dbReference type="Pfam" id="PF13620">
    <property type="entry name" value="CarboxypepD_reg"/>
    <property type="match status" value="1"/>
</dbReference>
<dbReference type="RefSeq" id="WP_209975739.1">
    <property type="nucleotide sequence ID" value="NZ_JAGGLB010000021.1"/>
</dbReference>
<dbReference type="Gene3D" id="2.60.120.260">
    <property type="entry name" value="Galactose-binding domain-like"/>
    <property type="match status" value="1"/>
</dbReference>
<feature type="compositionally biased region" description="Polar residues" evidence="2">
    <location>
        <begin position="40"/>
        <end position="50"/>
    </location>
</feature>
<protein>
    <recommendedName>
        <fullName evidence="4">SLH domain-containing protein</fullName>
    </recommendedName>
</protein>
<evidence type="ECO:0000256" key="2">
    <source>
        <dbReference type="SAM" id="MobiDB-lite"/>
    </source>
</evidence>
<organism evidence="5 6">
    <name type="scientific">Paenibacillus eucommiae</name>
    <dbReference type="NCBI Taxonomy" id="1355755"/>
    <lineage>
        <taxon>Bacteria</taxon>
        <taxon>Bacillati</taxon>
        <taxon>Bacillota</taxon>
        <taxon>Bacilli</taxon>
        <taxon>Bacillales</taxon>
        <taxon>Paenibacillaceae</taxon>
        <taxon>Paenibacillus</taxon>
    </lineage>
</organism>
<feature type="region of interest" description="Disordered" evidence="2">
    <location>
        <begin position="35"/>
        <end position="55"/>
    </location>
</feature>
<evidence type="ECO:0000256" key="1">
    <source>
        <dbReference type="ARBA" id="ARBA00022801"/>
    </source>
</evidence>
<dbReference type="EMBL" id="JAGGLB010000021">
    <property type="protein sequence ID" value="MBP1993877.1"/>
    <property type="molecule type" value="Genomic_DNA"/>
</dbReference>
<dbReference type="PROSITE" id="PS51272">
    <property type="entry name" value="SLH"/>
    <property type="match status" value="3"/>
</dbReference>
<dbReference type="Pfam" id="PF16126">
    <property type="entry name" value="DUF4838"/>
    <property type="match status" value="1"/>
</dbReference>
<feature type="domain" description="SLH" evidence="4">
    <location>
        <begin position="170"/>
        <end position="233"/>
    </location>
</feature>
<dbReference type="SUPFAM" id="SSF55545">
    <property type="entry name" value="beta-N-acetylhexosaminidase-like domain"/>
    <property type="match status" value="1"/>
</dbReference>
<evidence type="ECO:0000259" key="4">
    <source>
        <dbReference type="PROSITE" id="PS51272"/>
    </source>
</evidence>
<keyword evidence="1" id="KW-0378">Hydrolase</keyword>
<dbReference type="Proteomes" id="UP001519287">
    <property type="component" value="Unassembled WGS sequence"/>
</dbReference>
<feature type="signal peptide" evidence="3">
    <location>
        <begin position="1"/>
        <end position="31"/>
    </location>
</feature>
<evidence type="ECO:0000313" key="6">
    <source>
        <dbReference type="Proteomes" id="UP001519287"/>
    </source>
</evidence>
<dbReference type="Gene3D" id="2.60.40.1190">
    <property type="match status" value="1"/>
</dbReference>
<dbReference type="PANTHER" id="PTHR47406:SF2">
    <property type="entry name" value="ALPHA GLUCURONIDASE N-TERMINAL DOMAIN-CONTAINING PROTEIN"/>
    <property type="match status" value="1"/>
</dbReference>
<proteinExistence type="predicted"/>
<evidence type="ECO:0000313" key="5">
    <source>
        <dbReference type="EMBL" id="MBP1993877.1"/>
    </source>
</evidence>
<comment type="caution">
    <text evidence="5">The sequence shown here is derived from an EMBL/GenBank/DDBJ whole genome shotgun (WGS) entry which is preliminary data.</text>
</comment>
<dbReference type="Gene3D" id="2.60.40.1120">
    <property type="entry name" value="Carboxypeptidase-like, regulatory domain"/>
    <property type="match status" value="1"/>
</dbReference>
<evidence type="ECO:0000256" key="3">
    <source>
        <dbReference type="SAM" id="SignalP"/>
    </source>
</evidence>
<feature type="compositionally biased region" description="Gly residues" evidence="2">
    <location>
        <begin position="230"/>
        <end position="252"/>
    </location>
</feature>
<feature type="region of interest" description="Disordered" evidence="2">
    <location>
        <begin position="226"/>
        <end position="322"/>
    </location>
</feature>
<accession>A0ABS4J209</accession>
<dbReference type="InterPro" id="IPR013784">
    <property type="entry name" value="Carb-bd-like_fold"/>
</dbReference>
<feature type="chain" id="PRO_5046936948" description="SLH domain-containing protein" evidence="3">
    <location>
        <begin position="32"/>
        <end position="1396"/>
    </location>
</feature>
<dbReference type="SUPFAM" id="SSF49344">
    <property type="entry name" value="CBD9-like"/>
    <property type="match status" value="1"/>
</dbReference>
<dbReference type="SUPFAM" id="SSF49452">
    <property type="entry name" value="Starch-binding domain-like"/>
    <property type="match status" value="1"/>
</dbReference>
<reference evidence="5 6" key="1">
    <citation type="submission" date="2021-03" db="EMBL/GenBank/DDBJ databases">
        <title>Genomic Encyclopedia of Type Strains, Phase IV (KMG-IV): sequencing the most valuable type-strain genomes for metagenomic binning, comparative biology and taxonomic classification.</title>
        <authorList>
            <person name="Goeker M."/>
        </authorList>
    </citation>
    <scope>NUCLEOTIDE SEQUENCE [LARGE SCALE GENOMIC DNA]</scope>
    <source>
        <strain evidence="5 6">DSM 26048</strain>
    </source>
</reference>
<dbReference type="InterPro" id="IPR032287">
    <property type="entry name" value="DUF4838"/>
</dbReference>
<keyword evidence="3" id="KW-0732">Signal</keyword>
<keyword evidence="6" id="KW-1185">Reference proteome</keyword>
<feature type="domain" description="SLH" evidence="4">
    <location>
        <begin position="111"/>
        <end position="169"/>
    </location>
</feature>
<dbReference type="Pfam" id="PF00395">
    <property type="entry name" value="SLH"/>
    <property type="match status" value="3"/>
</dbReference>
<dbReference type="Gene3D" id="3.30.379.10">
    <property type="entry name" value="Chitobiase/beta-hexosaminidase domain 2-like"/>
    <property type="match status" value="1"/>
</dbReference>
<feature type="domain" description="SLH" evidence="4">
    <location>
        <begin position="47"/>
        <end position="110"/>
    </location>
</feature>
<dbReference type="InterPro" id="IPR001119">
    <property type="entry name" value="SLH_dom"/>
</dbReference>
<dbReference type="InterPro" id="IPR029018">
    <property type="entry name" value="Hex-like_dom2"/>
</dbReference>
<sequence length="1396" mass="153326">MRFKKSHRKCMMLFMTLCLLFSGFSTSYGTAATPGPHAASISSTPSSGTKEPSDISGHWAEKQLLDWFSRGLVQGNPDGTFKPDSPITRGELMALINRSFGFIDQTPVSFTDLKASDWVYAEVARAIHAGYVDGYADGTIGTKRQVSRQEAAVMIARLLKLDDKSGIDTANAFGDAKQIAQWAKAAVGAISAKKIMNGYEDSSFRPKAPMTRAEAVITLDRTHSLLGVSGSEGSGTGSGTGTETGTGTGTGTGETPKGTSPTPGPTSTSSPTSEPSPSPSSSPSPTPSQSPSPSPTVDPSPTPGPSSEPSPTPSPTPNPGIALGTITGEVADTANVKLEGATVTVTGTTYSAVTDNAGMFEISQVPVGNYTVTVTKANYIDNISNAFDVTDGETAVISIILEPVPGLSIVENGQEKAVIVVEPNVDPKVSAAANTLAEYIKKSTGADLPVLTTAQLAASGTSYSDDAHLYVGVKAPGAESLITGELQDLAEDGFVILPYENTLSIIGPTSWGTEFGVYEFLERYVGVRWLMPGPDGEDVPQLQQIIVSANTVRDEPAAISRHFFGTEAWFTLQTTADWAERNRMHDLVKFHHYLNILFDPQVFANHPEYYPGGVVPTHPYSWQPCFNDETADAAIWRIVDYFNNFPDALSFSLGINDSNNYCAADMARANGKLNSIGVLDMSDVYYSWVNKVVEGVLAEHPNKYFGLLAYWNVYDPPATVELNPHVIPYITDDRMSWIDQEVGEVGEGVTRSWETKAENVGWYEYLYGSPYNLPRMYLDKMAENYRFAKNHGVIAHVAEIYPNFGEGPKPWLSAKLQWNPDLDVDLLANEWYERAVGNIGAPYLKQYYDYWENFWTDRVFDTSWYLDWKNSDNRTNYLNLLDHSYLTAVTKADLTESRRLLELAVAHAGTGKQKKRAELLLRAFEFYEASALSYPRGAVDAPTNEQAAWDMLNDLKQSFEMGKKRKALIDQFTGDPVLNMTLTIYGGKWDGVQEGLITALESYVASVTDPNNAVPEHFRQALANIRSINQFSATAVRTTASKADILQSLDFSQGPWQAAVPITEFISMKSADASPAETRLYLLWDDENIYAGYESFDSNMSGMIVNDDAPNGWWRVADDSVETYLTSDVEGSYTGFFTNPKAVKFIYNKGPNGPEPGIDNQWEASGQIGTDRWNVIQVIPFSSIGIDPAETKTLMGYFLRNYHGQAMFLGWGGGAPWKDEDFRPVHLVEGNNLLQNPSFETGVANQPWFFTDWNVWFLDDGSTTLRSNAFVRTGGYSMEASLVTNGGGPNQGVPIVPGKYKAVLHYYLPLDADTPGRIQWWTQVKNGEGTLEESTSAERPVSWTKGRWVQFEHIFEVKPDYDGKLPDHLQIGIYHWGFNAGEKVYIDDVSLYKLPE</sequence>